<proteinExistence type="predicted"/>
<sequence length="212" mass="25113">MKYLRLNDVDFNKYDWFGFDMDGTLYDEITFIKQAYRRIAAYFSLDTSVEVDSIFNDMIEKWIVKGSSYPFIFEETLRTFNIQNKTIEHALHIYRSTEPQLTLSKKIEKLLENLPRSKCFLITDGYASLQRKKYTALVLARYFAPDNCCFTGDLGRNHYKPSSLSLSTIKSIESSSRLIYFGDRHIDEQFCINTRMDFVYVDNFKEFWRDGI</sequence>
<dbReference type="SUPFAM" id="SSF56784">
    <property type="entry name" value="HAD-like"/>
    <property type="match status" value="1"/>
</dbReference>
<evidence type="ECO:0000313" key="1">
    <source>
        <dbReference type="EMBL" id="URN96107.1"/>
    </source>
</evidence>
<gene>
    <name evidence="1" type="ORF">NAG76_07720</name>
</gene>
<protein>
    <submittedName>
        <fullName evidence="1">HAD hydrolase-like protein</fullName>
    </submittedName>
</protein>
<dbReference type="InterPro" id="IPR023214">
    <property type="entry name" value="HAD_sf"/>
</dbReference>
<dbReference type="Proteomes" id="UP001056756">
    <property type="component" value="Chromosome"/>
</dbReference>
<name>A0A9J6ZIR0_9BACL</name>
<dbReference type="Pfam" id="PF13419">
    <property type="entry name" value="HAD_2"/>
    <property type="match status" value="1"/>
</dbReference>
<dbReference type="KEGG" id="plig:NAG76_07720"/>
<accession>A0A9J6ZIR0</accession>
<dbReference type="Gene3D" id="1.10.150.520">
    <property type="match status" value="1"/>
</dbReference>
<dbReference type="InterPro" id="IPR036412">
    <property type="entry name" value="HAD-like_sf"/>
</dbReference>
<reference evidence="1" key="1">
    <citation type="submission" date="2022-05" db="EMBL/GenBank/DDBJ databases">
        <title>Novel bacterial taxa in a minimal lignocellulolytic consortium and its capacity to transform plastics disclosed by genome-resolved metagenomics.</title>
        <authorList>
            <person name="Rodriguez C.A.D."/>
            <person name="Diaz-Garcia L."/>
            <person name="Herrera K."/>
            <person name="Tarazona N.A."/>
            <person name="Sproer C."/>
            <person name="Overmann J."/>
            <person name="Jimenez D.J."/>
        </authorList>
    </citation>
    <scope>NUCLEOTIDE SEQUENCE</scope>
    <source>
        <strain evidence="1">MAG5</strain>
    </source>
</reference>
<organism evidence="1 2">
    <name type="scientific">Candidatus Pristimantibacillus lignocellulolyticus</name>
    <dbReference type="NCBI Taxonomy" id="2994561"/>
    <lineage>
        <taxon>Bacteria</taxon>
        <taxon>Bacillati</taxon>
        <taxon>Bacillota</taxon>
        <taxon>Bacilli</taxon>
        <taxon>Bacillales</taxon>
        <taxon>Paenibacillaceae</taxon>
        <taxon>Candidatus Pristimantibacillus</taxon>
    </lineage>
</organism>
<keyword evidence="1" id="KW-0378">Hydrolase</keyword>
<dbReference type="InterPro" id="IPR041492">
    <property type="entry name" value="HAD_2"/>
</dbReference>
<dbReference type="GO" id="GO:0016787">
    <property type="term" value="F:hydrolase activity"/>
    <property type="evidence" value="ECO:0007669"/>
    <property type="project" value="UniProtKB-KW"/>
</dbReference>
<dbReference type="EMBL" id="CP097899">
    <property type="protein sequence ID" value="URN96107.1"/>
    <property type="molecule type" value="Genomic_DNA"/>
</dbReference>
<evidence type="ECO:0000313" key="2">
    <source>
        <dbReference type="Proteomes" id="UP001056756"/>
    </source>
</evidence>
<dbReference type="Gene3D" id="3.40.50.1000">
    <property type="entry name" value="HAD superfamily/HAD-like"/>
    <property type="match status" value="1"/>
</dbReference>
<dbReference type="AlphaFoldDB" id="A0A9J6ZIR0"/>